<proteinExistence type="predicted"/>
<dbReference type="PROSITE" id="PS51704">
    <property type="entry name" value="GP_PDE"/>
    <property type="match status" value="1"/>
</dbReference>
<dbReference type="Pfam" id="PF03009">
    <property type="entry name" value="GDPD"/>
    <property type="match status" value="1"/>
</dbReference>
<dbReference type="CDD" id="cd08613">
    <property type="entry name" value="GDPD_GDE4_like_1"/>
    <property type="match status" value="1"/>
</dbReference>
<evidence type="ECO:0000313" key="3">
    <source>
        <dbReference type="Proteomes" id="UP000215703"/>
    </source>
</evidence>
<evidence type="ECO:0000313" key="2">
    <source>
        <dbReference type="EMBL" id="AWL96429.1"/>
    </source>
</evidence>
<dbReference type="GeneID" id="92967501"/>
<dbReference type="InterPro" id="IPR017946">
    <property type="entry name" value="PLC-like_Pdiesterase_TIM-brl"/>
</dbReference>
<dbReference type="Proteomes" id="UP000215703">
    <property type="component" value="Chromosome"/>
</dbReference>
<sequence length="331" mass="35970">MGWKLKFATTAIIAVAAGVYINNTSLLAPHQGGKPVLLAHRGMAQRFDERDVKNDTCTAARMLPPTHDYLDNTIPSMRAGFDAGADVVEIDVHPTTDGEFAVFHDWTLDCRTDGHGVTREQSMAKLKMLDIGYGYTADGGKTFPFRGKGIGMMPTLSEVLATFPDKKLLINVKSRDPNEGETLAGVLNALPAERRRAVMVYGGDEPIEAIRRLTPDVRTISRAAIRSCLIRYIGYGWTGLVPAACRNAMVLVPINAAPWLWGWPDRFLARMNGVNSAVFVLGPYSGGEFSTGIDTPEAFAQLPQDYSGGIWTNEIEAIAKIAGKVAGKSRD</sequence>
<reference evidence="2 3" key="2">
    <citation type="journal article" date="2017" name="Syst. Appl. Microbiol.">
        <title>Soybeans inoculated with root zone soils of Canadian native legumes harbour diverse and novel Bradyrhizobium spp. that possess agricultural potential.</title>
        <authorList>
            <person name="Bromfield E.S.P."/>
            <person name="Cloutier S."/>
            <person name="Tambong J.T."/>
            <person name="Tran Thi T.V."/>
        </authorList>
    </citation>
    <scope>NUCLEOTIDE SEQUENCE [LARGE SCALE GENOMIC DNA]</scope>
    <source>
        <strain evidence="2 3">OO99</strain>
    </source>
</reference>
<dbReference type="GO" id="GO:0006629">
    <property type="term" value="P:lipid metabolic process"/>
    <property type="evidence" value="ECO:0007669"/>
    <property type="project" value="InterPro"/>
</dbReference>
<dbReference type="AlphaFoldDB" id="A0A2U8PFA1"/>
<dbReference type="RefSeq" id="WP_038946578.1">
    <property type="nucleotide sequence ID" value="NZ_CP029425.2"/>
</dbReference>
<dbReference type="KEGG" id="bot:CIT37_33110"/>
<dbReference type="GO" id="GO:0008081">
    <property type="term" value="F:phosphoric diester hydrolase activity"/>
    <property type="evidence" value="ECO:0007669"/>
    <property type="project" value="InterPro"/>
</dbReference>
<gene>
    <name evidence="2" type="ORF">CIT37_33110</name>
</gene>
<dbReference type="PANTHER" id="PTHR43805:SF1">
    <property type="entry name" value="GP-PDE DOMAIN-CONTAINING PROTEIN"/>
    <property type="match status" value="1"/>
</dbReference>
<dbReference type="PANTHER" id="PTHR43805">
    <property type="entry name" value="GLYCEROPHOSPHORYL DIESTER PHOSPHODIESTERASE"/>
    <property type="match status" value="1"/>
</dbReference>
<dbReference type="Gene3D" id="3.20.20.190">
    <property type="entry name" value="Phosphatidylinositol (PI) phosphodiesterase"/>
    <property type="match status" value="1"/>
</dbReference>
<dbReference type="EMBL" id="CP029425">
    <property type="protein sequence ID" value="AWL96429.1"/>
    <property type="molecule type" value="Genomic_DNA"/>
</dbReference>
<accession>A0A2U8PFA1</accession>
<name>A0A2U8PFA1_9BRAD</name>
<evidence type="ECO:0000259" key="1">
    <source>
        <dbReference type="PROSITE" id="PS51704"/>
    </source>
</evidence>
<dbReference type="InterPro" id="IPR030395">
    <property type="entry name" value="GP_PDE_dom"/>
</dbReference>
<feature type="domain" description="GP-PDE" evidence="1">
    <location>
        <begin position="52"/>
        <end position="322"/>
    </location>
</feature>
<protein>
    <submittedName>
        <fullName evidence="2">Glycerophosphodiester phosphodiesterase</fullName>
    </submittedName>
</protein>
<reference evidence="2 3" key="1">
    <citation type="journal article" date="2014" name="Int. J. Syst. Evol. Microbiol.">
        <title>Bradyrhizobium ottawaense sp. nov., a symbiotic nitrogen fixing bacterium from root nodules of soybeans in Canada.</title>
        <authorList>
            <person name="Yu X."/>
            <person name="Cloutier S."/>
            <person name="Tambong J.T."/>
            <person name="Bromfield E.S."/>
        </authorList>
    </citation>
    <scope>NUCLEOTIDE SEQUENCE [LARGE SCALE GENOMIC DNA]</scope>
    <source>
        <strain evidence="2 3">OO99</strain>
    </source>
</reference>
<organism evidence="2 3">
    <name type="scientific">Bradyrhizobium ottawaense</name>
    <dbReference type="NCBI Taxonomy" id="931866"/>
    <lineage>
        <taxon>Bacteria</taxon>
        <taxon>Pseudomonadati</taxon>
        <taxon>Pseudomonadota</taxon>
        <taxon>Alphaproteobacteria</taxon>
        <taxon>Hyphomicrobiales</taxon>
        <taxon>Nitrobacteraceae</taxon>
        <taxon>Bradyrhizobium</taxon>
    </lineage>
</organism>
<dbReference type="SUPFAM" id="SSF51695">
    <property type="entry name" value="PLC-like phosphodiesterases"/>
    <property type="match status" value="1"/>
</dbReference>